<evidence type="ECO:0000313" key="2">
    <source>
        <dbReference type="Proteomes" id="UP000031093"/>
    </source>
</evidence>
<sequence length="115" mass="12595">MIDLNSFANGALAEQFNSEFQKVMENMSDINTDPKKARKIVITLSITGNDKRDVCACKVQTKSTLVPADEVESKILINHDDSGNVIGQELLSGVKGQMFISTEGEVLDHVGERVQ</sequence>
<accession>A0A0A7AQ88</accession>
<name>A0A0A7AQ88_9CAUD</name>
<keyword evidence="2" id="KW-1185">Reference proteome</keyword>
<dbReference type="RefSeq" id="YP_009194021.1">
    <property type="nucleotide sequence ID" value="NC_028748.2"/>
</dbReference>
<dbReference type="EMBL" id="KJ024807">
    <property type="protein sequence ID" value="AHJ86752.1"/>
    <property type="molecule type" value="Genomic_DNA"/>
</dbReference>
<organism evidence="1 2">
    <name type="scientific">Bacillus phage vB_BtS_BMBtp3</name>
    <dbReference type="NCBI Taxonomy" id="1445809"/>
    <lineage>
        <taxon>Viruses</taxon>
        <taxon>Duplodnaviria</taxon>
        <taxon>Heunggongvirae</taxon>
        <taxon>Uroviricota</taxon>
        <taxon>Caudoviricetes</taxon>
        <taxon>Waukeshavirus</taxon>
        <taxon>Waukeshavirus BMBtp3</taxon>
    </lineage>
</organism>
<dbReference type="KEGG" id="vg:26613713"/>
<protein>
    <recommendedName>
        <fullName evidence="3">Replication terminator protein</fullName>
    </recommendedName>
</protein>
<gene>
    <name evidence="1" type="ORF">BMBtpLA_43</name>
</gene>
<dbReference type="GeneID" id="26613713"/>
<evidence type="ECO:0008006" key="3">
    <source>
        <dbReference type="Google" id="ProtNLM"/>
    </source>
</evidence>
<reference evidence="2" key="1">
    <citation type="submission" date="2014-01" db="EMBL/GenBank/DDBJ databases">
        <title>Complete genome sequence of novel bacteriophage BMBTP3 with a mosaic organization.</title>
        <authorList>
            <person name="Zhu L."/>
            <person name="Wang Y."/>
            <person name="Sun M."/>
        </authorList>
    </citation>
    <scope>NUCLEOTIDE SEQUENCE [LARGE SCALE GENOMIC DNA]</scope>
</reference>
<proteinExistence type="predicted"/>
<dbReference type="Proteomes" id="UP000031093">
    <property type="component" value="Segment"/>
</dbReference>
<dbReference type="OrthoDB" id="23202at10239"/>
<evidence type="ECO:0000313" key="1">
    <source>
        <dbReference type="EMBL" id="AHJ86752.1"/>
    </source>
</evidence>